<evidence type="ECO:0000256" key="6">
    <source>
        <dbReference type="ARBA" id="ARBA00023136"/>
    </source>
</evidence>
<dbReference type="Proteomes" id="UP000236754">
    <property type="component" value="Unassembled WGS sequence"/>
</dbReference>
<evidence type="ECO:0000256" key="8">
    <source>
        <dbReference type="SAM" id="MobiDB-lite"/>
    </source>
</evidence>
<keyword evidence="2 7" id="KW-0813">Transport</keyword>
<dbReference type="Gene3D" id="1.10.3720.10">
    <property type="entry name" value="MetI-like"/>
    <property type="match status" value="1"/>
</dbReference>
<comment type="similarity">
    <text evidence="7">Belongs to the binding-protein-dependent transport system permease family.</text>
</comment>
<gene>
    <name evidence="10" type="ORF">SAMN05216223_118155</name>
</gene>
<keyword evidence="11" id="KW-1185">Reference proteome</keyword>
<dbReference type="GO" id="GO:0055085">
    <property type="term" value="P:transmembrane transport"/>
    <property type="evidence" value="ECO:0007669"/>
    <property type="project" value="InterPro"/>
</dbReference>
<dbReference type="EMBL" id="FNVU01000018">
    <property type="protein sequence ID" value="SEG87733.1"/>
    <property type="molecule type" value="Genomic_DNA"/>
</dbReference>
<evidence type="ECO:0000259" key="9">
    <source>
        <dbReference type="PROSITE" id="PS50928"/>
    </source>
</evidence>
<feature type="transmembrane region" description="Helical" evidence="7">
    <location>
        <begin position="320"/>
        <end position="343"/>
    </location>
</feature>
<dbReference type="Pfam" id="PF00528">
    <property type="entry name" value="BPD_transp_1"/>
    <property type="match status" value="1"/>
</dbReference>
<proteinExistence type="inferred from homology"/>
<dbReference type="SUPFAM" id="SSF161098">
    <property type="entry name" value="MetI-like"/>
    <property type="match status" value="1"/>
</dbReference>
<evidence type="ECO:0000256" key="5">
    <source>
        <dbReference type="ARBA" id="ARBA00022989"/>
    </source>
</evidence>
<keyword evidence="4 7" id="KW-0812">Transmembrane</keyword>
<protein>
    <submittedName>
        <fullName evidence="10">Peptide/nickel transport system permease protein</fullName>
    </submittedName>
</protein>
<feature type="region of interest" description="Disordered" evidence="8">
    <location>
        <begin position="1"/>
        <end position="20"/>
    </location>
</feature>
<dbReference type="InterPro" id="IPR035906">
    <property type="entry name" value="MetI-like_sf"/>
</dbReference>
<evidence type="ECO:0000313" key="11">
    <source>
        <dbReference type="Proteomes" id="UP000236754"/>
    </source>
</evidence>
<reference evidence="10 11" key="1">
    <citation type="submission" date="2016-10" db="EMBL/GenBank/DDBJ databases">
        <authorList>
            <person name="de Groot N.N."/>
        </authorList>
    </citation>
    <scope>NUCLEOTIDE SEQUENCE [LARGE SCALE GENOMIC DNA]</scope>
    <source>
        <strain evidence="10 11">CGMCC 4.2023</strain>
    </source>
</reference>
<dbReference type="InterPro" id="IPR000515">
    <property type="entry name" value="MetI-like"/>
</dbReference>
<dbReference type="InterPro" id="IPR045621">
    <property type="entry name" value="BPD_transp_1_N"/>
</dbReference>
<dbReference type="GO" id="GO:0005886">
    <property type="term" value="C:plasma membrane"/>
    <property type="evidence" value="ECO:0007669"/>
    <property type="project" value="UniProtKB-SubCell"/>
</dbReference>
<feature type="transmembrane region" description="Helical" evidence="7">
    <location>
        <begin position="166"/>
        <end position="196"/>
    </location>
</feature>
<sequence length="353" mass="38646">MSSPATVAGPALEPPAAATRRPRTARMPWARYVAGKLAAAVVSFAVTLVIGFVLFNMMPSDPVRTMTRGRPVSQAELVRLRVQLGLDKPVWQRFLDFVNDTLHGRLGYSWEYQRSVASLTMSRIGPTLLLMGTSFVISVLLGLWLGQRSGWRAGSLFDRITSSTALTLWSVPTFWLGMILLMVCSVGIGPIHGFLPAGGMSDPSLPQSGLRHYVDVARHLVLPALTMILVVYAQYVTIMRSSIIEEIGSPYLLTARAKGLTDDNVRRRHAVPNALLPSVTMIFMHLGTLISGAVTVEAVFSWPGLGDLTYEALKIPDLPLLQGTFIVFSASVILMNLLADLAYRFLDPRVRAQ</sequence>
<dbReference type="CDD" id="cd06261">
    <property type="entry name" value="TM_PBP2"/>
    <property type="match status" value="1"/>
</dbReference>
<organism evidence="10 11">
    <name type="scientific">Actinacidiphila yanglinensis</name>
    <dbReference type="NCBI Taxonomy" id="310779"/>
    <lineage>
        <taxon>Bacteria</taxon>
        <taxon>Bacillati</taxon>
        <taxon>Actinomycetota</taxon>
        <taxon>Actinomycetes</taxon>
        <taxon>Kitasatosporales</taxon>
        <taxon>Streptomycetaceae</taxon>
        <taxon>Actinacidiphila</taxon>
    </lineage>
</organism>
<keyword evidence="3" id="KW-1003">Cell membrane</keyword>
<dbReference type="PANTHER" id="PTHR43376">
    <property type="entry name" value="OLIGOPEPTIDE TRANSPORT SYSTEM PERMEASE PROTEIN"/>
    <property type="match status" value="1"/>
</dbReference>
<dbReference type="PANTHER" id="PTHR43376:SF1">
    <property type="entry name" value="OLIGOPEPTIDE TRANSPORT SYSTEM PERMEASE PROTEIN"/>
    <property type="match status" value="1"/>
</dbReference>
<feature type="transmembrane region" description="Helical" evidence="7">
    <location>
        <begin position="29"/>
        <end position="55"/>
    </location>
</feature>
<feature type="transmembrane region" description="Helical" evidence="7">
    <location>
        <begin position="124"/>
        <end position="145"/>
    </location>
</feature>
<dbReference type="RefSeq" id="WP_235032477.1">
    <property type="nucleotide sequence ID" value="NZ_FNVU01000018.1"/>
</dbReference>
<evidence type="ECO:0000256" key="3">
    <source>
        <dbReference type="ARBA" id="ARBA00022475"/>
    </source>
</evidence>
<evidence type="ECO:0000256" key="4">
    <source>
        <dbReference type="ARBA" id="ARBA00022692"/>
    </source>
</evidence>
<dbReference type="Pfam" id="PF19300">
    <property type="entry name" value="BPD_transp_1_N"/>
    <property type="match status" value="1"/>
</dbReference>
<dbReference type="PROSITE" id="PS50928">
    <property type="entry name" value="ABC_TM1"/>
    <property type="match status" value="1"/>
</dbReference>
<evidence type="ECO:0000256" key="7">
    <source>
        <dbReference type="RuleBase" id="RU363032"/>
    </source>
</evidence>
<dbReference type="AlphaFoldDB" id="A0A1H6DSN3"/>
<feature type="domain" description="ABC transmembrane type-1" evidence="9">
    <location>
        <begin position="124"/>
        <end position="339"/>
    </location>
</feature>
<evidence type="ECO:0000256" key="1">
    <source>
        <dbReference type="ARBA" id="ARBA00004651"/>
    </source>
</evidence>
<evidence type="ECO:0000256" key="2">
    <source>
        <dbReference type="ARBA" id="ARBA00022448"/>
    </source>
</evidence>
<feature type="transmembrane region" description="Helical" evidence="7">
    <location>
        <begin position="274"/>
        <end position="300"/>
    </location>
</feature>
<keyword evidence="6 7" id="KW-0472">Membrane</keyword>
<evidence type="ECO:0000313" key="10">
    <source>
        <dbReference type="EMBL" id="SEG87733.1"/>
    </source>
</evidence>
<name>A0A1H6DSN3_9ACTN</name>
<feature type="compositionally biased region" description="Low complexity" evidence="8">
    <location>
        <begin position="10"/>
        <end position="20"/>
    </location>
</feature>
<comment type="subcellular location">
    <subcellularLocation>
        <location evidence="1 7">Cell membrane</location>
        <topology evidence="1 7">Multi-pass membrane protein</topology>
    </subcellularLocation>
</comment>
<accession>A0A1H6DSN3</accession>
<feature type="transmembrane region" description="Helical" evidence="7">
    <location>
        <begin position="216"/>
        <end position="235"/>
    </location>
</feature>
<keyword evidence="5 7" id="KW-1133">Transmembrane helix</keyword>